<dbReference type="Pfam" id="PF06537">
    <property type="entry name" value="DHOR"/>
    <property type="match status" value="1"/>
</dbReference>
<dbReference type="InterPro" id="IPR036909">
    <property type="entry name" value="Cyt_c-like_dom_sf"/>
</dbReference>
<dbReference type="SUPFAM" id="SSF46626">
    <property type="entry name" value="Cytochrome c"/>
    <property type="match status" value="1"/>
</dbReference>
<dbReference type="Proteomes" id="UP000662703">
    <property type="component" value="Unassembled WGS sequence"/>
</dbReference>
<feature type="region of interest" description="Disordered" evidence="1">
    <location>
        <begin position="194"/>
        <end position="216"/>
    </location>
</feature>
<dbReference type="PANTHER" id="PTHR30600">
    <property type="entry name" value="CYTOCHROME C PEROXIDASE-RELATED"/>
    <property type="match status" value="1"/>
</dbReference>
<evidence type="ECO:0000313" key="3">
    <source>
        <dbReference type="Proteomes" id="UP000662703"/>
    </source>
</evidence>
<evidence type="ECO:0000256" key="1">
    <source>
        <dbReference type="SAM" id="MobiDB-lite"/>
    </source>
</evidence>
<reference evidence="2 3" key="1">
    <citation type="submission" date="2012-09" db="EMBL/GenBank/DDBJ databases">
        <title>Genome Sequence of alkane-degrading Bacterium Alcanivorax sp. 521-1.</title>
        <authorList>
            <person name="Lai Q."/>
            <person name="Shao Z."/>
        </authorList>
    </citation>
    <scope>NUCLEOTIDE SEQUENCE [LARGE SCALE GENOMIC DNA]</scope>
    <source>
        <strain evidence="2 3">521-1</strain>
    </source>
</reference>
<dbReference type="EMBL" id="ARXX01000067">
    <property type="protein sequence ID" value="MBF5057944.1"/>
    <property type="molecule type" value="Genomic_DNA"/>
</dbReference>
<dbReference type="InterPro" id="IPR010538">
    <property type="entry name" value="DHOR"/>
</dbReference>
<dbReference type="PANTHER" id="PTHR30600:SF4">
    <property type="entry name" value="CYTOCHROME C DOMAIN-CONTAINING PROTEIN"/>
    <property type="match status" value="1"/>
</dbReference>
<sequence length="372" mass="39544">TLRDGLGPLFNAAACDQCHSRRGRRARPGDGEPLPNALVVQLSQHRPDGGWAPHAAYGTTFNPLAVAGVPAEGRVIVHWRPEQGRHADGENWRRQAPDYEFQALSHGPLGPAAAFSVRGAAALDGVGALARIPAAVVLARADAGDRDGDGISGRPNWIVEDGERRLGRFGWKANHPDLESQIAAALINEQGITTSRRPESGCAPPQKRCQAAPNGGEPEMADDDLAALVAFVAGLTPPAPVAGHDPAGDGAALFRALGCAACHRPTLEWRERGQPVRLAPYTDLLLHDLGEGLADHRPDQDAGGREWRTAPLWGLGRADRAGLPACYLHDCRARTLEEAILWHGGEAAASRDAFSALSGPRRRALLDFLEGL</sequence>
<keyword evidence="3" id="KW-1185">Reference proteome</keyword>
<accession>A0ABS0AUX5</accession>
<feature type="non-terminal residue" evidence="2">
    <location>
        <position position="1"/>
    </location>
</feature>
<dbReference type="Gene3D" id="1.10.760.10">
    <property type="entry name" value="Cytochrome c-like domain"/>
    <property type="match status" value="1"/>
</dbReference>
<name>A0ABS0AUX5_9GAMM</name>
<organism evidence="2 3">
    <name type="scientific">Alloalcanivorax profundimaris</name>
    <dbReference type="NCBI Taxonomy" id="2735259"/>
    <lineage>
        <taxon>Bacteria</taxon>
        <taxon>Pseudomonadati</taxon>
        <taxon>Pseudomonadota</taxon>
        <taxon>Gammaproteobacteria</taxon>
        <taxon>Oceanospirillales</taxon>
        <taxon>Alcanivoracaceae</taxon>
        <taxon>Alloalcanivorax</taxon>
    </lineage>
</organism>
<evidence type="ECO:0000313" key="2">
    <source>
        <dbReference type="EMBL" id="MBF5057944.1"/>
    </source>
</evidence>
<proteinExistence type="predicted"/>
<dbReference type="InterPro" id="IPR051395">
    <property type="entry name" value="Cytochrome_c_Peroxidase/MauG"/>
</dbReference>
<dbReference type="RefSeq" id="WP_194866046.1">
    <property type="nucleotide sequence ID" value="NZ_ARXX01000067.1"/>
</dbReference>
<comment type="caution">
    <text evidence="2">The sequence shown here is derived from an EMBL/GenBank/DDBJ whole genome shotgun (WGS) entry which is preliminary data.</text>
</comment>
<protein>
    <submittedName>
        <fullName evidence="2">Thiol oxidoreductase</fullName>
    </submittedName>
</protein>
<gene>
    <name evidence="2" type="ORF">Y5W_03238</name>
</gene>